<dbReference type="Gene3D" id="2.60.40.420">
    <property type="entry name" value="Cupredoxins - blue copper proteins"/>
    <property type="match status" value="1"/>
</dbReference>
<dbReference type="InterPro" id="IPR008972">
    <property type="entry name" value="Cupredoxin"/>
</dbReference>
<gene>
    <name evidence="2" type="ORF">ACJRO7_026074</name>
</gene>
<organism evidence="2 3">
    <name type="scientific">Eucalyptus globulus</name>
    <name type="common">Tasmanian blue gum</name>
    <dbReference type="NCBI Taxonomy" id="34317"/>
    <lineage>
        <taxon>Eukaryota</taxon>
        <taxon>Viridiplantae</taxon>
        <taxon>Streptophyta</taxon>
        <taxon>Embryophyta</taxon>
        <taxon>Tracheophyta</taxon>
        <taxon>Spermatophyta</taxon>
        <taxon>Magnoliopsida</taxon>
        <taxon>eudicotyledons</taxon>
        <taxon>Gunneridae</taxon>
        <taxon>Pentapetalae</taxon>
        <taxon>rosids</taxon>
        <taxon>malvids</taxon>
        <taxon>Myrtales</taxon>
        <taxon>Myrtaceae</taxon>
        <taxon>Myrtoideae</taxon>
        <taxon>Eucalypteae</taxon>
        <taxon>Eucalyptus</taxon>
    </lineage>
</organism>
<feature type="domain" description="Phytocyanin" evidence="1">
    <location>
        <begin position="1"/>
        <end position="108"/>
    </location>
</feature>
<dbReference type="InterPro" id="IPR039391">
    <property type="entry name" value="Phytocyanin-like"/>
</dbReference>
<dbReference type="Proteomes" id="UP001634007">
    <property type="component" value="Unassembled WGS sequence"/>
</dbReference>
<evidence type="ECO:0000313" key="2">
    <source>
        <dbReference type="EMBL" id="KAL3737247.1"/>
    </source>
</evidence>
<comment type="caution">
    <text evidence="2">The sequence shown here is derived from an EMBL/GenBank/DDBJ whole genome shotgun (WGS) entry which is preliminary data.</text>
</comment>
<dbReference type="PANTHER" id="PTHR33021:SF9">
    <property type="entry name" value="PUTATIVE, EXPRESSED-RELATED"/>
    <property type="match status" value="1"/>
</dbReference>
<accession>A0ABD3KDV8</accession>
<name>A0ABD3KDV8_EUCGL</name>
<evidence type="ECO:0000259" key="1">
    <source>
        <dbReference type="PROSITE" id="PS51485"/>
    </source>
</evidence>
<dbReference type="SUPFAM" id="SSF49503">
    <property type="entry name" value="Cupredoxins"/>
    <property type="match status" value="1"/>
</dbReference>
<dbReference type="AlphaFoldDB" id="A0ABD3KDV8"/>
<protein>
    <recommendedName>
        <fullName evidence="1">Phytocyanin domain-containing protein</fullName>
    </recommendedName>
</protein>
<dbReference type="PANTHER" id="PTHR33021">
    <property type="entry name" value="BLUE COPPER PROTEIN"/>
    <property type="match status" value="1"/>
</dbReference>
<dbReference type="EMBL" id="JBJKBG010000006">
    <property type="protein sequence ID" value="KAL3737247.1"/>
    <property type="molecule type" value="Genomic_DNA"/>
</dbReference>
<dbReference type="InterPro" id="IPR003245">
    <property type="entry name" value="Phytocyanin_dom"/>
</dbReference>
<sequence>MDPNPRNWIASVNLQISKLKECPNGKKLRDLFRLFLLLGNFSVFKYDPSNRNVVVVDSGGYNSCQALTGAKVHTSVNDQINLVKGGNCFLCSFEGHCESGMKIAVNAS</sequence>
<keyword evidence="3" id="KW-1185">Reference proteome</keyword>
<evidence type="ECO:0000313" key="3">
    <source>
        <dbReference type="Proteomes" id="UP001634007"/>
    </source>
</evidence>
<dbReference type="Pfam" id="PF02298">
    <property type="entry name" value="Cu_bind_like"/>
    <property type="match status" value="1"/>
</dbReference>
<reference evidence="2 3" key="1">
    <citation type="submission" date="2024-11" db="EMBL/GenBank/DDBJ databases">
        <title>Chromosome-level genome assembly of Eucalyptus globulus Labill. provides insights into its genome evolution.</title>
        <authorList>
            <person name="Li X."/>
        </authorList>
    </citation>
    <scope>NUCLEOTIDE SEQUENCE [LARGE SCALE GENOMIC DNA]</scope>
    <source>
        <strain evidence="2">CL2024</strain>
        <tissue evidence="2">Fresh tender leaves</tissue>
    </source>
</reference>
<dbReference type="PROSITE" id="PS51485">
    <property type="entry name" value="PHYTOCYANIN"/>
    <property type="match status" value="1"/>
</dbReference>
<proteinExistence type="predicted"/>